<dbReference type="EMBL" id="PRFC01000058">
    <property type="protein sequence ID" value="PWV11583.1"/>
    <property type="molecule type" value="Genomic_DNA"/>
</dbReference>
<organism evidence="1 2">
    <name type="scientific">Trypanosoma cruzi</name>
    <dbReference type="NCBI Taxonomy" id="5693"/>
    <lineage>
        <taxon>Eukaryota</taxon>
        <taxon>Discoba</taxon>
        <taxon>Euglenozoa</taxon>
        <taxon>Kinetoplastea</taxon>
        <taxon>Metakinetoplastina</taxon>
        <taxon>Trypanosomatida</taxon>
        <taxon>Trypanosomatidae</taxon>
        <taxon>Trypanosoma</taxon>
        <taxon>Schizotrypanum</taxon>
    </lineage>
</organism>
<comment type="caution">
    <text evidence="1">The sequence shown here is derived from an EMBL/GenBank/DDBJ whole genome shotgun (WGS) entry which is preliminary data.</text>
</comment>
<accession>A0A2V2WUQ6</accession>
<dbReference type="Proteomes" id="UP000246078">
    <property type="component" value="Unassembled WGS sequence"/>
</dbReference>
<name>A0A2V2WUQ6_TRYCR</name>
<evidence type="ECO:0000313" key="2">
    <source>
        <dbReference type="Proteomes" id="UP000246078"/>
    </source>
</evidence>
<dbReference type="VEuPathDB" id="TriTrypDB:C3747_58g72"/>
<dbReference type="VEuPathDB" id="TriTrypDB:C4B63_141g6"/>
<sequence>MLSDEGFPSRLEAKRRVHEEACCWRLVDALPGRSLFATVERLIRLIAEPSTHCTVLVLLSNADKGVSHDGVSLLKGSVRRKNIICSFFFLDETNPFFDSSTNVLSQFLLAAGGFGVYSNQWLSLAAPRSNTDWRCRSWAHVAWPNNYLFNWTTNFLWAWIMVCRI</sequence>
<protein>
    <submittedName>
        <fullName evidence="1">Uncharacterized protein</fullName>
    </submittedName>
</protein>
<gene>
    <name evidence="1" type="ORF">C3747_58g72</name>
</gene>
<evidence type="ECO:0000313" key="1">
    <source>
        <dbReference type="EMBL" id="PWV11583.1"/>
    </source>
</evidence>
<dbReference type="AlphaFoldDB" id="A0A2V2WUQ6"/>
<dbReference type="VEuPathDB" id="TriTrypDB:TcCL_Unassigned04534"/>
<reference evidence="1 2" key="1">
    <citation type="journal article" date="2018" name="Microb. Genom.">
        <title>Expanding an expanded genome: long-read sequencing of Trypanosoma cruzi.</title>
        <authorList>
            <person name="Berna L."/>
            <person name="Rodriguez M."/>
            <person name="Chiribao M.L."/>
            <person name="Parodi-Talice A."/>
            <person name="Pita S."/>
            <person name="Rijo G."/>
            <person name="Alvarez-Valin F."/>
            <person name="Robello C."/>
        </authorList>
    </citation>
    <scope>NUCLEOTIDE SEQUENCE [LARGE SCALE GENOMIC DNA]</scope>
    <source>
        <strain evidence="1 2">TCC</strain>
    </source>
</reference>
<dbReference type="VEuPathDB" id="TriTrypDB:TcG_09421"/>
<proteinExistence type="predicted"/>